<dbReference type="EC" id="2.1.1.80" evidence="2"/>
<dbReference type="SUPFAM" id="SSF48452">
    <property type="entry name" value="TPR-like"/>
    <property type="match status" value="1"/>
</dbReference>
<dbReference type="Gene3D" id="1.25.40.10">
    <property type="entry name" value="Tetratricopeptide repeat domain"/>
    <property type="match status" value="1"/>
</dbReference>
<dbReference type="GO" id="GO:0008983">
    <property type="term" value="F:protein-glutamate O-methyltransferase activity"/>
    <property type="evidence" value="ECO:0007669"/>
    <property type="project" value="UniProtKB-EC"/>
</dbReference>
<dbReference type="KEGG" id="lrs:PX52LOC_03577"/>
<sequence length="468" mass="51207">MTPDPAADPDFPRIKDYVIRATGLAYYADKDADLAARLGARMGVRGVTDCGAYLRVLADEPDGEAELDALITDLTIGETFFFRHREAFAALRDVVFPDLIARNRDRRRLRIWSAGCSVGAEPYSISILLRRDLAAAVAGWDVTVVGTDINRAFLARACRGLYEGWVLRGVPDDLRAACFTPAGSAWQLVPEYRAGVSFQYHNLVANPFPSLLHDLADFDLILCRNVTIYFGPEIIRRLIGQFHQSLTDGGWLVVGHSEPNLELFREFRTVNAGGAVLYQKLAGSGATREPSVMWPVPTPTVQPPPSAPAAWAPWEGLTDLAMLTPRVPPPEPIANAPTGLDAVRRLADRGAWAEAARGCEELLARNSLNPAAHFYHGMVLEHLGRPADAERALRRVIYLDRSHALAHYHLSLFLQRHGRLGEAARSFGNALKVVAALGPNVTHADGDGISTAELTKLIRMHLAVLEGP</sequence>
<dbReference type="PRINTS" id="PR00996">
    <property type="entry name" value="CHERMTFRASE"/>
</dbReference>
<gene>
    <name evidence="7" type="ORF">PX52LOC_03577</name>
</gene>
<evidence type="ECO:0000256" key="1">
    <source>
        <dbReference type="ARBA" id="ARBA00001541"/>
    </source>
</evidence>
<dbReference type="OrthoDB" id="288469at2"/>
<dbReference type="GO" id="GO:0032259">
    <property type="term" value="P:methylation"/>
    <property type="evidence" value="ECO:0007669"/>
    <property type="project" value="UniProtKB-KW"/>
</dbReference>
<evidence type="ECO:0000313" key="8">
    <source>
        <dbReference type="Proteomes" id="UP000324974"/>
    </source>
</evidence>
<dbReference type="RefSeq" id="WP_149111324.1">
    <property type="nucleotide sequence ID" value="NZ_CP042425.1"/>
</dbReference>
<comment type="catalytic activity">
    <reaction evidence="1">
        <text>L-glutamyl-[protein] + S-adenosyl-L-methionine = [protein]-L-glutamate 5-O-methyl ester + S-adenosyl-L-homocysteine</text>
        <dbReference type="Rhea" id="RHEA:24452"/>
        <dbReference type="Rhea" id="RHEA-COMP:10208"/>
        <dbReference type="Rhea" id="RHEA-COMP:10311"/>
        <dbReference type="ChEBI" id="CHEBI:29973"/>
        <dbReference type="ChEBI" id="CHEBI:57856"/>
        <dbReference type="ChEBI" id="CHEBI:59789"/>
        <dbReference type="ChEBI" id="CHEBI:82795"/>
        <dbReference type="EC" id="2.1.1.80"/>
    </reaction>
</comment>
<proteinExistence type="predicted"/>
<evidence type="ECO:0000256" key="5">
    <source>
        <dbReference type="ARBA" id="ARBA00022691"/>
    </source>
</evidence>
<evidence type="ECO:0000313" key="7">
    <source>
        <dbReference type="EMBL" id="QEL16617.1"/>
    </source>
</evidence>
<dbReference type="InterPro" id="IPR036804">
    <property type="entry name" value="CheR_N_sf"/>
</dbReference>
<evidence type="ECO:0000256" key="3">
    <source>
        <dbReference type="ARBA" id="ARBA00022603"/>
    </source>
</evidence>
<reference evidence="8" key="1">
    <citation type="submission" date="2019-08" db="EMBL/GenBank/DDBJ databases">
        <title>Limnoglobus roseus gen. nov., sp. nov., a novel freshwater planctomycete with a giant genome from the family Gemmataceae.</title>
        <authorList>
            <person name="Kulichevskaya I.S."/>
            <person name="Naumoff D.G."/>
            <person name="Miroshnikov K."/>
            <person name="Ivanova A."/>
            <person name="Philippov D.A."/>
            <person name="Hakobyan A."/>
            <person name="Rijpstra I.C."/>
            <person name="Sinninghe Damste J.S."/>
            <person name="Liesack W."/>
            <person name="Dedysh S.N."/>
        </authorList>
    </citation>
    <scope>NUCLEOTIDE SEQUENCE [LARGE SCALE GENOMIC DNA]</scope>
    <source>
        <strain evidence="8">PX52</strain>
    </source>
</reference>
<dbReference type="PANTHER" id="PTHR24422">
    <property type="entry name" value="CHEMOTAXIS PROTEIN METHYLTRANSFERASE"/>
    <property type="match status" value="1"/>
</dbReference>
<keyword evidence="8" id="KW-1185">Reference proteome</keyword>
<dbReference type="SMART" id="SM00138">
    <property type="entry name" value="MeTrc"/>
    <property type="match status" value="1"/>
</dbReference>
<dbReference type="SUPFAM" id="SSF47757">
    <property type="entry name" value="Chemotaxis receptor methyltransferase CheR, N-terminal domain"/>
    <property type="match status" value="1"/>
</dbReference>
<evidence type="ECO:0000256" key="4">
    <source>
        <dbReference type="ARBA" id="ARBA00022679"/>
    </source>
</evidence>
<dbReference type="InterPro" id="IPR000780">
    <property type="entry name" value="CheR_MeTrfase"/>
</dbReference>
<dbReference type="InterPro" id="IPR029063">
    <property type="entry name" value="SAM-dependent_MTases_sf"/>
</dbReference>
<name>A0A5C1AEH2_9BACT</name>
<evidence type="ECO:0000259" key="6">
    <source>
        <dbReference type="PROSITE" id="PS50123"/>
    </source>
</evidence>
<dbReference type="Pfam" id="PF01739">
    <property type="entry name" value="CheR"/>
    <property type="match status" value="1"/>
</dbReference>
<dbReference type="Gene3D" id="3.40.50.150">
    <property type="entry name" value="Vaccinia Virus protein VP39"/>
    <property type="match status" value="1"/>
</dbReference>
<dbReference type="InterPro" id="IPR022642">
    <property type="entry name" value="CheR_C"/>
</dbReference>
<dbReference type="Gene3D" id="1.10.155.10">
    <property type="entry name" value="Chemotaxis receptor methyltransferase CheR, N-terminal domain"/>
    <property type="match status" value="1"/>
</dbReference>
<dbReference type="InterPro" id="IPR050903">
    <property type="entry name" value="Bact_Chemotaxis_MeTrfase"/>
</dbReference>
<dbReference type="AlphaFoldDB" id="A0A5C1AEH2"/>
<protein>
    <recommendedName>
        <fullName evidence="2">protein-glutamate O-methyltransferase</fullName>
        <ecNumber evidence="2">2.1.1.80</ecNumber>
    </recommendedName>
</protein>
<keyword evidence="5" id="KW-0949">S-adenosyl-L-methionine</keyword>
<organism evidence="7 8">
    <name type="scientific">Limnoglobus roseus</name>
    <dbReference type="NCBI Taxonomy" id="2598579"/>
    <lineage>
        <taxon>Bacteria</taxon>
        <taxon>Pseudomonadati</taxon>
        <taxon>Planctomycetota</taxon>
        <taxon>Planctomycetia</taxon>
        <taxon>Gemmatales</taxon>
        <taxon>Gemmataceae</taxon>
        <taxon>Limnoglobus</taxon>
    </lineage>
</organism>
<dbReference type="PROSITE" id="PS50123">
    <property type="entry name" value="CHER"/>
    <property type="match status" value="1"/>
</dbReference>
<dbReference type="PANTHER" id="PTHR24422:SF19">
    <property type="entry name" value="CHEMOTAXIS PROTEIN METHYLTRANSFERASE"/>
    <property type="match status" value="1"/>
</dbReference>
<keyword evidence="3" id="KW-0489">Methyltransferase</keyword>
<feature type="domain" description="CheR-type methyltransferase" evidence="6">
    <location>
        <begin position="1"/>
        <end position="283"/>
    </location>
</feature>
<dbReference type="InterPro" id="IPR011990">
    <property type="entry name" value="TPR-like_helical_dom_sf"/>
</dbReference>
<dbReference type="EMBL" id="CP042425">
    <property type="protein sequence ID" value="QEL16617.1"/>
    <property type="molecule type" value="Genomic_DNA"/>
</dbReference>
<evidence type="ECO:0000256" key="2">
    <source>
        <dbReference type="ARBA" id="ARBA00012534"/>
    </source>
</evidence>
<dbReference type="Proteomes" id="UP000324974">
    <property type="component" value="Chromosome"/>
</dbReference>
<accession>A0A5C1AEH2</accession>
<keyword evidence="4" id="KW-0808">Transferase</keyword>
<dbReference type="SUPFAM" id="SSF53335">
    <property type="entry name" value="S-adenosyl-L-methionine-dependent methyltransferases"/>
    <property type="match status" value="1"/>
</dbReference>